<feature type="transmembrane region" description="Helical" evidence="7">
    <location>
        <begin position="73"/>
        <end position="96"/>
    </location>
</feature>
<keyword evidence="5 7" id="KW-1133">Transmembrane helix</keyword>
<comment type="caution">
    <text evidence="8">The sequence shown here is derived from an EMBL/GenBank/DDBJ whole genome shotgun (WGS) entry which is preliminary data.</text>
</comment>
<gene>
    <name evidence="8" type="primary">cbiM</name>
    <name evidence="8" type="ORF">D5R95_05775</name>
</gene>
<sequence length="208" mass="22085">MHISDGILSVPIVTVGWIITILAIIIVFSFTLKKQDLAEVVPKFSIMTAAFFVISLIHIPLGPTSAHPMINAILGIVLGPIAYISIFIGLTLQTLLFQHGGVTTLGVNTALVGLPSILAYYIFTKGYNTGMSIRSLAIICGGIGIGITALLTVLVLALMGPDFYGLAQVTAVAHLPLIVIEAIITGAVIVYISKVKPELLPIKLRDRD</sequence>
<dbReference type="PANTHER" id="PTHR34229:SF1">
    <property type="entry name" value="METAL TRANSPORT PROTEIN HI_1621-RELATED"/>
    <property type="match status" value="1"/>
</dbReference>
<feature type="transmembrane region" description="Helical" evidence="7">
    <location>
        <begin position="171"/>
        <end position="193"/>
    </location>
</feature>
<evidence type="ECO:0000256" key="7">
    <source>
        <dbReference type="SAM" id="Phobius"/>
    </source>
</evidence>
<accession>A0A424YWV1</accession>
<dbReference type="Proteomes" id="UP000284763">
    <property type="component" value="Unassembled WGS sequence"/>
</dbReference>
<evidence type="ECO:0000256" key="6">
    <source>
        <dbReference type="ARBA" id="ARBA00023136"/>
    </source>
</evidence>
<dbReference type="AlphaFoldDB" id="A0A424YWV1"/>
<evidence type="ECO:0000256" key="3">
    <source>
        <dbReference type="ARBA" id="ARBA00022475"/>
    </source>
</evidence>
<name>A0A424YWV1_9EURY</name>
<dbReference type="NCBIfam" id="NF004905">
    <property type="entry name" value="PRK06265.1-5"/>
    <property type="match status" value="1"/>
</dbReference>
<keyword evidence="2" id="KW-0813">Transport</keyword>
<organism evidence="8 9">
    <name type="scientific">Methanosalsum natronophilum</name>
    <dbReference type="NCBI Taxonomy" id="768733"/>
    <lineage>
        <taxon>Archaea</taxon>
        <taxon>Methanobacteriati</taxon>
        <taxon>Methanobacteriota</taxon>
        <taxon>Stenosarchaea group</taxon>
        <taxon>Methanomicrobia</taxon>
        <taxon>Methanosarcinales</taxon>
        <taxon>Methanosarcinaceae</taxon>
        <taxon>Methanosalsum</taxon>
    </lineage>
</organism>
<evidence type="ECO:0000313" key="9">
    <source>
        <dbReference type="Proteomes" id="UP000284763"/>
    </source>
</evidence>
<keyword evidence="6 7" id="KW-0472">Membrane</keyword>
<dbReference type="GO" id="GO:0005886">
    <property type="term" value="C:plasma membrane"/>
    <property type="evidence" value="ECO:0007669"/>
    <property type="project" value="UniProtKB-SubCell"/>
</dbReference>
<evidence type="ECO:0000256" key="2">
    <source>
        <dbReference type="ARBA" id="ARBA00022448"/>
    </source>
</evidence>
<comment type="subcellular location">
    <subcellularLocation>
        <location evidence="1">Cell membrane</location>
        <topology evidence="1">Multi-pass membrane protein</topology>
    </subcellularLocation>
</comment>
<feature type="transmembrane region" description="Helical" evidence="7">
    <location>
        <begin position="102"/>
        <end position="123"/>
    </location>
</feature>
<evidence type="ECO:0000256" key="5">
    <source>
        <dbReference type="ARBA" id="ARBA00022989"/>
    </source>
</evidence>
<dbReference type="Gene3D" id="1.10.1760.20">
    <property type="match status" value="1"/>
</dbReference>
<keyword evidence="3" id="KW-1003">Cell membrane</keyword>
<feature type="transmembrane region" description="Helical" evidence="7">
    <location>
        <begin position="135"/>
        <end position="159"/>
    </location>
</feature>
<dbReference type="InterPro" id="IPR002751">
    <property type="entry name" value="CbiM/NikMN"/>
</dbReference>
<dbReference type="EMBL" id="QZAB01000361">
    <property type="protein sequence ID" value="RQD84444.1"/>
    <property type="molecule type" value="Genomic_DNA"/>
</dbReference>
<dbReference type="RefSeq" id="WP_259133980.1">
    <property type="nucleotide sequence ID" value="NZ_JANUCS010000004.1"/>
</dbReference>
<feature type="transmembrane region" description="Helical" evidence="7">
    <location>
        <begin position="7"/>
        <end position="32"/>
    </location>
</feature>
<feature type="transmembrane region" description="Helical" evidence="7">
    <location>
        <begin position="44"/>
        <end position="61"/>
    </location>
</feature>
<protein>
    <submittedName>
        <fullName evidence="8">Cobalt transporter CbiM</fullName>
    </submittedName>
</protein>
<evidence type="ECO:0000256" key="1">
    <source>
        <dbReference type="ARBA" id="ARBA00004651"/>
    </source>
</evidence>
<dbReference type="Pfam" id="PF01891">
    <property type="entry name" value="CbiM"/>
    <property type="match status" value="1"/>
</dbReference>
<dbReference type="GO" id="GO:0000041">
    <property type="term" value="P:transition metal ion transport"/>
    <property type="evidence" value="ECO:0007669"/>
    <property type="project" value="InterPro"/>
</dbReference>
<evidence type="ECO:0000256" key="4">
    <source>
        <dbReference type="ARBA" id="ARBA00022692"/>
    </source>
</evidence>
<proteinExistence type="predicted"/>
<dbReference type="PANTHER" id="PTHR34229">
    <property type="entry name" value="METAL TRANSPORT PROTEIN HI_1621-RELATED"/>
    <property type="match status" value="1"/>
</dbReference>
<keyword evidence="4 7" id="KW-0812">Transmembrane</keyword>
<reference evidence="8 9" key="1">
    <citation type="submission" date="2018-08" db="EMBL/GenBank/DDBJ databases">
        <title>The metabolism and importance of syntrophic acetate oxidation coupled to methane or sulfide production in haloalkaline environments.</title>
        <authorList>
            <person name="Timmers P.H.A."/>
            <person name="Vavourakis C.D."/>
            <person name="Sorokin D.Y."/>
            <person name="Sinninghe Damste J.S."/>
            <person name="Muyzer G."/>
            <person name="Stams A.J.M."/>
            <person name="Plugge C.M."/>
        </authorList>
    </citation>
    <scope>NUCLEOTIDE SEQUENCE [LARGE SCALE GENOMIC DNA]</scope>
    <source>
        <strain evidence="8">MSAO_Arc3</strain>
    </source>
</reference>
<evidence type="ECO:0000313" key="8">
    <source>
        <dbReference type="EMBL" id="RQD84444.1"/>
    </source>
</evidence>